<proteinExistence type="predicted"/>
<evidence type="ECO:0000313" key="3">
    <source>
        <dbReference type="Proteomes" id="UP000679498"/>
    </source>
</evidence>
<accession>A0ABX8GEA1</accession>
<dbReference type="GeneID" id="88813365"/>
<reference evidence="2 3" key="1">
    <citation type="submission" date="2021-05" db="EMBL/GenBank/DDBJ databases">
        <title>Biocontrol using Exiguobacterium acetylicum SI17 against litchi downy blight caused by Peronophythora litchii.</title>
        <authorList>
            <person name="Zheng L."/>
        </authorList>
    </citation>
    <scope>NUCLEOTIDE SEQUENCE [LARGE SCALE GENOMIC DNA]</scope>
    <source>
        <strain evidence="2 3">SI17</strain>
        <plasmid evidence="2 3">p1</plasmid>
    </source>
</reference>
<organism evidence="2 3">
    <name type="scientific">Exiguobacterium acetylicum</name>
    <name type="common">Brevibacterium acetylicum</name>
    <dbReference type="NCBI Taxonomy" id="41170"/>
    <lineage>
        <taxon>Bacteria</taxon>
        <taxon>Bacillati</taxon>
        <taxon>Bacillota</taxon>
        <taxon>Bacilli</taxon>
        <taxon>Bacillales</taxon>
        <taxon>Bacillales Family XII. Incertae Sedis</taxon>
        <taxon>Exiguobacterium</taxon>
    </lineage>
</organism>
<sequence length="269" mass="31306">MEMKQVVNGLSEIMVEHWNTLKEALYSGETEGLSLEEIIEKYTFFKVFDDVVNSMASQFEISIKDLGKIYRGVGVNEKIELDFYQRMIPHLDYVTNHNRMNPPGKAFIYLGVIPVRKGRSEEAEKKFILRTIEAELRVEKGDFYTSARFESNSDNNIFNLVGDSSLPMDIYDFARILKKKSTEERSRITALFYFNLFNNDQIFKPVHSTEHDVRAREYAPFQLLAKYFMSKGYAGIKYRSTVHREGTNVVIFNPKNVKLVESSMEKIVR</sequence>
<geneLocation type="plasmid" evidence="2 3">
    <name>p1</name>
</geneLocation>
<dbReference type="InterPro" id="IPR014914">
    <property type="entry name" value="RES_dom"/>
</dbReference>
<keyword evidence="2" id="KW-0614">Plasmid</keyword>
<feature type="domain" description="RES" evidence="1">
    <location>
        <begin position="210"/>
        <end position="260"/>
    </location>
</feature>
<keyword evidence="3" id="KW-1185">Reference proteome</keyword>
<evidence type="ECO:0000313" key="2">
    <source>
        <dbReference type="EMBL" id="QWB31796.1"/>
    </source>
</evidence>
<dbReference type="EMBL" id="CP075898">
    <property type="protein sequence ID" value="QWB31796.1"/>
    <property type="molecule type" value="Genomic_DNA"/>
</dbReference>
<dbReference type="Pfam" id="PF08808">
    <property type="entry name" value="RES"/>
    <property type="match status" value="1"/>
</dbReference>
<dbReference type="Proteomes" id="UP000679498">
    <property type="component" value="Plasmid p1"/>
</dbReference>
<name>A0ABX8GEA1_EXIAC</name>
<evidence type="ECO:0000259" key="1">
    <source>
        <dbReference type="Pfam" id="PF08808"/>
    </source>
</evidence>
<gene>
    <name evidence="2" type="ORF">KKI46_16815</name>
</gene>
<protein>
    <submittedName>
        <fullName evidence="2">RES domain-containing protein</fullName>
    </submittedName>
</protein>
<dbReference type="RefSeq" id="WP_029343478.1">
    <property type="nucleotide sequence ID" value="NZ_CP075898.1"/>
</dbReference>